<feature type="transmembrane region" description="Helical" evidence="2">
    <location>
        <begin position="284"/>
        <end position="302"/>
    </location>
</feature>
<dbReference type="GO" id="GO:0016787">
    <property type="term" value="F:hydrolase activity"/>
    <property type="evidence" value="ECO:0007669"/>
    <property type="project" value="UniProtKB-KW"/>
</dbReference>
<dbReference type="AlphaFoldDB" id="A0A6J6Y3Y9"/>
<feature type="transmembrane region" description="Helical" evidence="2">
    <location>
        <begin position="260"/>
        <end position="277"/>
    </location>
</feature>
<name>A0A6J6Y3Y9_9ZZZZ</name>
<evidence type="ECO:0000256" key="1">
    <source>
        <dbReference type="ARBA" id="ARBA00022801"/>
    </source>
</evidence>
<keyword evidence="2" id="KW-1133">Transmembrane helix</keyword>
<evidence type="ECO:0000256" key="2">
    <source>
        <dbReference type="SAM" id="Phobius"/>
    </source>
</evidence>
<protein>
    <submittedName>
        <fullName evidence="3">Unannotated protein</fullName>
    </submittedName>
</protein>
<keyword evidence="2" id="KW-0472">Membrane</keyword>
<accession>A0A6J6Y3Y9</accession>
<gene>
    <name evidence="3" type="ORF">UFOPK3046_00658</name>
</gene>
<keyword evidence="2" id="KW-0812">Transmembrane</keyword>
<organism evidence="3">
    <name type="scientific">freshwater metagenome</name>
    <dbReference type="NCBI Taxonomy" id="449393"/>
    <lineage>
        <taxon>unclassified sequences</taxon>
        <taxon>metagenomes</taxon>
        <taxon>ecological metagenomes</taxon>
    </lineage>
</organism>
<proteinExistence type="predicted"/>
<evidence type="ECO:0000313" key="3">
    <source>
        <dbReference type="EMBL" id="CAB4802674.1"/>
    </source>
</evidence>
<dbReference type="SUPFAM" id="SSF63817">
    <property type="entry name" value="Sortase"/>
    <property type="match status" value="1"/>
</dbReference>
<dbReference type="Pfam" id="PF04203">
    <property type="entry name" value="Sortase"/>
    <property type="match status" value="1"/>
</dbReference>
<reference evidence="3" key="1">
    <citation type="submission" date="2020-05" db="EMBL/GenBank/DDBJ databases">
        <authorList>
            <person name="Chiriac C."/>
            <person name="Salcher M."/>
            <person name="Ghai R."/>
            <person name="Kavagutti S V."/>
        </authorList>
    </citation>
    <scope>NUCLEOTIDE SEQUENCE</scope>
</reference>
<dbReference type="NCBIfam" id="NF033747">
    <property type="entry name" value="class_E_sortase"/>
    <property type="match status" value="1"/>
</dbReference>
<dbReference type="Gene3D" id="2.40.260.10">
    <property type="entry name" value="Sortase"/>
    <property type="match status" value="1"/>
</dbReference>
<dbReference type="CDD" id="cd05830">
    <property type="entry name" value="Sortase_E"/>
    <property type="match status" value="1"/>
</dbReference>
<dbReference type="NCBIfam" id="TIGR01076">
    <property type="entry name" value="sortase_fam"/>
    <property type="match status" value="1"/>
</dbReference>
<feature type="transmembrane region" description="Helical" evidence="2">
    <location>
        <begin position="12"/>
        <end position="29"/>
    </location>
</feature>
<dbReference type="InterPro" id="IPR005754">
    <property type="entry name" value="Sortase"/>
</dbReference>
<dbReference type="InterPro" id="IPR053465">
    <property type="entry name" value="Sortase_Class_E"/>
</dbReference>
<keyword evidence="1" id="KW-0378">Hydrolase</keyword>
<dbReference type="EMBL" id="CAFAAQ010000042">
    <property type="protein sequence ID" value="CAB4802674.1"/>
    <property type="molecule type" value="Genomic_DNA"/>
</dbReference>
<dbReference type="InterPro" id="IPR023365">
    <property type="entry name" value="Sortase_dom-sf"/>
</dbReference>
<sequence>MFGRILGVVGKTLIVAGLLVLGFVGYQLWGTALSQSNAQAELTKTLASESDVKTTAGPVVIKQLAEELASVDAATAPATAPPPEGEPVGVITIAKIGLQRVIVEGVAKPDLKKGPGHYPGTPLPGQAGNSAIAGHRTTYGAPFNRIDELVVGDEIQVATPQGEFTYVVIPAPGQPTQAWYTVSPAQVEVLANMGDNRITLTACHPKYSAKQRIIVHGLLKTPPAAAAVVVAPPSETATPAKASAQFDEGQAGDSKALQTALFFGAAAAAVALLAWILGKFVRRWPIYVLATPAILVLIWYAYVYTDRYLPSL</sequence>
<dbReference type="InterPro" id="IPR042003">
    <property type="entry name" value="Sortase_E"/>
</dbReference>